<accession>A0A6J6WGJ4</accession>
<dbReference type="PROSITE" id="PS51779">
    <property type="entry name" value="POTRA"/>
    <property type="match status" value="1"/>
</dbReference>
<evidence type="ECO:0000256" key="2">
    <source>
        <dbReference type="ARBA" id="ARBA00022475"/>
    </source>
</evidence>
<gene>
    <name evidence="9" type="ORF">UFOPK2958_00707</name>
</gene>
<dbReference type="PANTHER" id="PTHR37820">
    <property type="entry name" value="CELL DIVISION PROTEIN DIVIB"/>
    <property type="match status" value="1"/>
</dbReference>
<evidence type="ECO:0000313" key="9">
    <source>
        <dbReference type="EMBL" id="CAB4783720.1"/>
    </source>
</evidence>
<feature type="domain" description="POTRA" evidence="8">
    <location>
        <begin position="40"/>
        <end position="108"/>
    </location>
</feature>
<name>A0A6J6WGJ4_9ZZZZ</name>
<evidence type="ECO:0000256" key="1">
    <source>
        <dbReference type="ARBA" id="ARBA00004370"/>
    </source>
</evidence>
<proteinExistence type="predicted"/>
<evidence type="ECO:0000256" key="4">
    <source>
        <dbReference type="ARBA" id="ARBA00022692"/>
    </source>
</evidence>
<keyword evidence="7" id="KW-0131">Cell cycle</keyword>
<dbReference type="Pfam" id="PF08478">
    <property type="entry name" value="POTRA_1"/>
    <property type="match status" value="1"/>
</dbReference>
<evidence type="ECO:0000256" key="7">
    <source>
        <dbReference type="ARBA" id="ARBA00023306"/>
    </source>
</evidence>
<keyword evidence="4" id="KW-0812">Transmembrane</keyword>
<evidence type="ECO:0000256" key="3">
    <source>
        <dbReference type="ARBA" id="ARBA00022618"/>
    </source>
</evidence>
<sequence>MSKSQKKPVRGPLFRRLLTFTVVLTLLVVGGNALLHLNYFRVQSIEISGNTHESAGELISVTGLDQNPPMISINSREITRQARSLRWVESIRVARHWPHRLTLIVVERQPVAVAADPTGALFLVDTYGAQLDPPIVGTNLPRLEAKGSNSSWAYRSWARPAARVAAQLPLAFSRQVAVVQIARSGEIRLKMTTPVTFILGGETNLREKFVAVASVISHQTLRRGAVVDVSVPSAVTIQ</sequence>
<dbReference type="InterPro" id="IPR050487">
    <property type="entry name" value="FtsQ_DivIB"/>
</dbReference>
<dbReference type="InterPro" id="IPR034746">
    <property type="entry name" value="POTRA"/>
</dbReference>
<dbReference type="AlphaFoldDB" id="A0A6J6WGJ4"/>
<dbReference type="Gene3D" id="3.10.20.310">
    <property type="entry name" value="membrane protein fhac"/>
    <property type="match status" value="1"/>
</dbReference>
<evidence type="ECO:0000259" key="8">
    <source>
        <dbReference type="PROSITE" id="PS51779"/>
    </source>
</evidence>
<keyword evidence="2" id="KW-1003">Cell membrane</keyword>
<evidence type="ECO:0000256" key="5">
    <source>
        <dbReference type="ARBA" id="ARBA00022989"/>
    </source>
</evidence>
<reference evidence="9" key="1">
    <citation type="submission" date="2020-05" db="EMBL/GenBank/DDBJ databases">
        <authorList>
            <person name="Chiriac C."/>
            <person name="Salcher M."/>
            <person name="Ghai R."/>
            <person name="Kavagutti S V."/>
        </authorList>
    </citation>
    <scope>NUCLEOTIDE SEQUENCE</scope>
</reference>
<keyword evidence="5" id="KW-1133">Transmembrane helix</keyword>
<evidence type="ECO:0000256" key="6">
    <source>
        <dbReference type="ARBA" id="ARBA00023136"/>
    </source>
</evidence>
<dbReference type="PANTHER" id="PTHR37820:SF1">
    <property type="entry name" value="CELL DIVISION PROTEIN FTSQ"/>
    <property type="match status" value="1"/>
</dbReference>
<dbReference type="EMBL" id="CAFAAB010000067">
    <property type="protein sequence ID" value="CAB4783720.1"/>
    <property type="molecule type" value="Genomic_DNA"/>
</dbReference>
<dbReference type="GO" id="GO:0005886">
    <property type="term" value="C:plasma membrane"/>
    <property type="evidence" value="ECO:0007669"/>
    <property type="project" value="TreeGrafter"/>
</dbReference>
<dbReference type="InterPro" id="IPR013685">
    <property type="entry name" value="POTRA_FtsQ_type"/>
</dbReference>
<keyword evidence="6" id="KW-0472">Membrane</keyword>
<dbReference type="GO" id="GO:0051301">
    <property type="term" value="P:cell division"/>
    <property type="evidence" value="ECO:0007669"/>
    <property type="project" value="UniProtKB-KW"/>
</dbReference>
<comment type="subcellular location">
    <subcellularLocation>
        <location evidence="1">Membrane</location>
    </subcellularLocation>
</comment>
<organism evidence="9">
    <name type="scientific">freshwater metagenome</name>
    <dbReference type="NCBI Taxonomy" id="449393"/>
    <lineage>
        <taxon>unclassified sequences</taxon>
        <taxon>metagenomes</taxon>
        <taxon>ecological metagenomes</taxon>
    </lineage>
</organism>
<protein>
    <submittedName>
        <fullName evidence="9">Unannotated protein</fullName>
    </submittedName>
</protein>
<keyword evidence="3" id="KW-0132">Cell division</keyword>